<keyword evidence="2" id="KW-1185">Reference proteome</keyword>
<comment type="caution">
    <text evidence="1">The sequence shown here is derived from an EMBL/GenBank/DDBJ whole genome shotgun (WGS) entry which is preliminary data.</text>
</comment>
<dbReference type="PANTHER" id="PTHR43649:SF12">
    <property type="entry name" value="DIACETYLCHITOBIOSE BINDING PROTEIN DASA"/>
    <property type="match status" value="1"/>
</dbReference>
<dbReference type="InterPro" id="IPR006059">
    <property type="entry name" value="SBP"/>
</dbReference>
<name>A0A511J7N8_9CELL</name>
<dbReference type="PANTHER" id="PTHR43649">
    <property type="entry name" value="ARABINOSE-BINDING PROTEIN-RELATED"/>
    <property type="match status" value="1"/>
</dbReference>
<dbReference type="Pfam" id="PF13416">
    <property type="entry name" value="SBP_bac_8"/>
    <property type="match status" value="1"/>
</dbReference>
<accession>A0A511J7N8</accession>
<dbReference type="Gene3D" id="3.40.190.10">
    <property type="entry name" value="Periplasmic binding protein-like II"/>
    <property type="match status" value="1"/>
</dbReference>
<protein>
    <submittedName>
        <fullName evidence="1">ABC transporter substrate-binding protein</fullName>
    </submittedName>
</protein>
<dbReference type="AlphaFoldDB" id="A0A511J7N8"/>
<evidence type="ECO:0000313" key="1">
    <source>
        <dbReference type="EMBL" id="GEL94007.1"/>
    </source>
</evidence>
<proteinExistence type="predicted"/>
<gene>
    <name evidence="1" type="ORF">CCO02nite_06650</name>
</gene>
<dbReference type="SUPFAM" id="SSF53850">
    <property type="entry name" value="Periplasmic binding protein-like II"/>
    <property type="match status" value="1"/>
</dbReference>
<reference evidence="1 2" key="1">
    <citation type="submission" date="2019-07" db="EMBL/GenBank/DDBJ databases">
        <title>Whole genome shotgun sequence of Cellulomonas composti NBRC 100758.</title>
        <authorList>
            <person name="Hosoyama A."/>
            <person name="Uohara A."/>
            <person name="Ohji S."/>
            <person name="Ichikawa N."/>
        </authorList>
    </citation>
    <scope>NUCLEOTIDE SEQUENCE [LARGE SCALE GENOMIC DNA]</scope>
    <source>
        <strain evidence="1 2">NBRC 100758</strain>
    </source>
</reference>
<organism evidence="1 2">
    <name type="scientific">Cellulomonas composti</name>
    <dbReference type="NCBI Taxonomy" id="266130"/>
    <lineage>
        <taxon>Bacteria</taxon>
        <taxon>Bacillati</taxon>
        <taxon>Actinomycetota</taxon>
        <taxon>Actinomycetes</taxon>
        <taxon>Micrococcales</taxon>
        <taxon>Cellulomonadaceae</taxon>
        <taxon>Cellulomonas</taxon>
    </lineage>
</organism>
<dbReference type="InterPro" id="IPR050490">
    <property type="entry name" value="Bact_solute-bd_prot1"/>
</dbReference>
<sequence>MGGGRQAVQCELDDEKGKAMTKQNLRVAGIGLAMVTGLALTACSGGSTPNPGETGAASEGTTTAEITFWDPYPQHQSGSDWDNVVKACAPEGSTITRSSAPQTDLFNQLTTAVKEGNAPDVVLLDNPMMPEAALSSLLATAEQAGIDTTGIDENLLGPGIVDGVTYGVPMGSNALGLYYNADILEAAGVDPASITSWDALNSAIEQVVATGSKGITFSGIAGEEGVFQFQPWFWGAGADLSALDSPEAISAGQLVSDWIGNGYAPKSALTDNQSASWDLFLTGEYGFAENGSWFAAAAAANEGFEVGMVPIPGKDSGLAPVPTGGEFAVAPLQSKDASDHYANASAVIGCLIGGENAMQTSETLGYLSAKPDVRAEQVAANDQWTPWAPIVEGAQGRTTELGADYPAVSAQLSEALQGALNAAGDAAGVEDAFRTAAGS</sequence>
<dbReference type="Proteomes" id="UP000321720">
    <property type="component" value="Unassembled WGS sequence"/>
</dbReference>
<evidence type="ECO:0000313" key="2">
    <source>
        <dbReference type="Proteomes" id="UP000321720"/>
    </source>
</evidence>
<dbReference type="EMBL" id="BJWG01000002">
    <property type="protein sequence ID" value="GEL94007.1"/>
    <property type="molecule type" value="Genomic_DNA"/>
</dbReference>